<feature type="transmembrane region" description="Helical" evidence="1">
    <location>
        <begin position="20"/>
        <end position="42"/>
    </location>
</feature>
<dbReference type="EMBL" id="CP050485">
    <property type="protein sequence ID" value="QOG26834.1"/>
    <property type="molecule type" value="Genomic_DNA"/>
</dbReference>
<evidence type="ECO:0000313" key="4">
    <source>
        <dbReference type="Proteomes" id="UP000439965"/>
    </source>
</evidence>
<protein>
    <recommendedName>
        <fullName evidence="6">FtsX-like permease family protein</fullName>
    </recommendedName>
</protein>
<accession>A0A366U668</accession>
<reference evidence="3 5" key="2">
    <citation type="submission" date="2020-03" db="EMBL/GenBank/DDBJ databases">
        <title>Characterization of ganglioside-mimicking enterococci.</title>
        <authorList>
            <person name="Patry R.T."/>
            <person name="Nothaft H."/>
            <person name="Bridger R."/>
            <person name="Shajahan A."/>
            <person name="Huynh S."/>
            <person name="Sanchez S."/>
            <person name="Azadi P."/>
            <person name="Cooper K."/>
            <person name="Miller W.G."/>
            <person name="Parker C.T."/>
            <person name="Wells L."/>
            <person name="Szymanski C.M."/>
        </authorList>
    </citation>
    <scope>NUCLEOTIDE SEQUENCE [LARGE SCALE GENOMIC DNA]</scope>
    <source>
        <strain evidence="3 5">EGM181</strain>
    </source>
</reference>
<feature type="transmembrane region" description="Helical" evidence="1">
    <location>
        <begin position="213"/>
        <end position="235"/>
    </location>
</feature>
<evidence type="ECO:0000313" key="3">
    <source>
        <dbReference type="EMBL" id="QOG26834.1"/>
    </source>
</evidence>
<reference evidence="2 4" key="1">
    <citation type="submission" date="2019-04" db="EMBL/GenBank/DDBJ databases">
        <title>Step-wise assembly of the neonatal virome modulated by breast feeding.</title>
        <authorList>
            <person name="Liang G."/>
            <person name="Bushman F."/>
        </authorList>
    </citation>
    <scope>NUCLEOTIDE SEQUENCE [LARGE SCALE GENOMIC DNA]</scope>
    <source>
        <strain evidence="2 4">E3404</strain>
    </source>
</reference>
<feature type="transmembrane region" description="Helical" evidence="1">
    <location>
        <begin position="116"/>
        <end position="142"/>
    </location>
</feature>
<evidence type="ECO:0000256" key="1">
    <source>
        <dbReference type="SAM" id="Phobius"/>
    </source>
</evidence>
<evidence type="ECO:0000313" key="5">
    <source>
        <dbReference type="Proteomes" id="UP000516696"/>
    </source>
</evidence>
<organism evidence="2 4">
    <name type="scientific">Enterococcus gallinarum</name>
    <dbReference type="NCBI Taxonomy" id="1353"/>
    <lineage>
        <taxon>Bacteria</taxon>
        <taxon>Bacillati</taxon>
        <taxon>Bacillota</taxon>
        <taxon>Bacilli</taxon>
        <taxon>Lactobacillales</taxon>
        <taxon>Enterococcaceae</taxon>
        <taxon>Enterococcus</taxon>
    </lineage>
</organism>
<feature type="transmembrane region" description="Helical" evidence="1">
    <location>
        <begin position="76"/>
        <end position="95"/>
    </location>
</feature>
<sequence length="246" mass="28468">MKTFRFAVASIHYHKKALILYGLLTFFAVIGLIISDTLLHSLNQLFTQAKDYLIGEEMPAKIAQEIQPIASIYQNLFLLIFISFLLVFTGFIIFYQRMKRKEFQAWLMSGASSRQWVGMQLLEVLLPLLAIIVLVFALLILFQPFFQREMITSHITTFDREDASLQIWQSVNSQTTADFGITIPQTSQAFIQNVELNSNEWLSMILKSLRQTFVLLVGSVSIITLVVVTSHCFYWRNQQWKNQKIN</sequence>
<keyword evidence="1" id="KW-0812">Transmembrane</keyword>
<evidence type="ECO:0008006" key="6">
    <source>
        <dbReference type="Google" id="ProtNLM"/>
    </source>
</evidence>
<dbReference type="EMBL" id="WVTI01000002">
    <property type="protein sequence ID" value="MXS25314.1"/>
    <property type="molecule type" value="Genomic_DNA"/>
</dbReference>
<dbReference type="Proteomes" id="UP000439965">
    <property type="component" value="Unassembled WGS sequence"/>
</dbReference>
<name>A0A366U668_ENTGA</name>
<evidence type="ECO:0000313" key="2">
    <source>
        <dbReference type="EMBL" id="MXS25314.1"/>
    </source>
</evidence>
<keyword evidence="1" id="KW-0472">Membrane</keyword>
<dbReference type="GeneID" id="93223530"/>
<dbReference type="AlphaFoldDB" id="A0A366U668"/>
<keyword evidence="1" id="KW-1133">Transmembrane helix</keyword>
<proteinExistence type="predicted"/>
<dbReference type="Proteomes" id="UP000516696">
    <property type="component" value="Chromosome"/>
</dbReference>
<dbReference type="RefSeq" id="WP_029487121.1">
    <property type="nucleotide sequence ID" value="NZ_CAAKOE010000012.1"/>
</dbReference>
<gene>
    <name evidence="3" type="ORF">EGM181_05970</name>
    <name evidence="2" type="ORF">GTI89_04380</name>
</gene>